<proteinExistence type="inferred from homology"/>
<organism evidence="5 6">
    <name type="scientific">Pedobacter panaciterrae</name>
    <dbReference type="NCBI Taxonomy" id="363849"/>
    <lineage>
        <taxon>Bacteria</taxon>
        <taxon>Pseudomonadati</taxon>
        <taxon>Bacteroidota</taxon>
        <taxon>Sphingobacteriia</taxon>
        <taxon>Sphingobacteriales</taxon>
        <taxon>Sphingobacteriaceae</taxon>
        <taxon>Pedobacter</taxon>
    </lineage>
</organism>
<evidence type="ECO:0000313" key="5">
    <source>
        <dbReference type="EMBL" id="MEJ2903523.1"/>
    </source>
</evidence>
<keyword evidence="2" id="KW-0378">Hydrolase</keyword>
<evidence type="ECO:0000313" key="6">
    <source>
        <dbReference type="Proteomes" id="UP001378956"/>
    </source>
</evidence>
<dbReference type="PROSITE" id="PS00523">
    <property type="entry name" value="SULFATASE_1"/>
    <property type="match status" value="1"/>
</dbReference>
<feature type="chain" id="PRO_5045923159" evidence="3">
    <location>
        <begin position="19"/>
        <end position="502"/>
    </location>
</feature>
<dbReference type="Gene3D" id="3.30.1120.10">
    <property type="match status" value="1"/>
</dbReference>
<dbReference type="PROSITE" id="PS00149">
    <property type="entry name" value="SULFATASE_2"/>
    <property type="match status" value="1"/>
</dbReference>
<evidence type="ECO:0000256" key="1">
    <source>
        <dbReference type="ARBA" id="ARBA00008779"/>
    </source>
</evidence>
<sequence length="502" mass="54659">MKKILVILLSLMANLSFAQRGEKPNVIYIYADDLGYGDLSCYGATRIKTPNLDKLAASGIRFTDGHCTSATCTPSRYALMTGEYPWRKKGTGILPGDAALIIPTDKTTLPNLFKKAGYQTGIVGKWHLGLGDAVAKDWNNEIKPGPNEVGFGYSFIFPATADRVPTVFLENHNVVALDPKDPISVNYVEKVGDEPTGKEHPELLKLQSSPGQGHNNTIVNGIGRIGYMSGGKLARWVDEEVSSTFLIKAKDFIQKNQKDPFFLYFALTEPHVPRMPATMFRGKSGLGLRGDAILQLDWTVGEIIKQLKEAGLDKNTMIIFSSDNGPVLDDGYEDEAVTKLNGHTPTGAFRGGKYSILEAGTRVPFIVSWPGKIKPQQVSAATVSQIDLLASFSALLGQPIPAGDAPDSENTIDVFLGQSKKGRSVLIEHANTLSIVKDGWKYIEPGDGPAYNKLVGIEMGSLKEAQLYNLKTDEAEKNNLAAKYPDKVKMLKGLLTTIKDKP</sequence>
<dbReference type="PANTHER" id="PTHR43751">
    <property type="entry name" value="SULFATASE"/>
    <property type="match status" value="1"/>
</dbReference>
<reference evidence="5 6" key="1">
    <citation type="submission" date="2024-03" db="EMBL/GenBank/DDBJ databases">
        <title>Sequence of Lycoming College Course Isolates.</title>
        <authorList>
            <person name="Plotts O."/>
            <person name="Newman J."/>
        </authorList>
    </citation>
    <scope>NUCLEOTIDE SEQUENCE [LARGE SCALE GENOMIC DNA]</scope>
    <source>
        <strain evidence="5 6">CJB-3</strain>
    </source>
</reference>
<dbReference type="InterPro" id="IPR024607">
    <property type="entry name" value="Sulfatase_CS"/>
</dbReference>
<dbReference type="Pfam" id="PF00884">
    <property type="entry name" value="Sulfatase"/>
    <property type="match status" value="1"/>
</dbReference>
<dbReference type="RefSeq" id="WP_172660060.1">
    <property type="nucleotide sequence ID" value="NZ_JABMKW010000008.1"/>
</dbReference>
<comment type="caution">
    <text evidence="5">The sequence shown here is derived from an EMBL/GenBank/DDBJ whole genome shotgun (WGS) entry which is preliminary data.</text>
</comment>
<protein>
    <submittedName>
        <fullName evidence="5">Arylsulfatase</fullName>
    </submittedName>
</protein>
<dbReference type="Gene3D" id="3.40.720.10">
    <property type="entry name" value="Alkaline Phosphatase, subunit A"/>
    <property type="match status" value="1"/>
</dbReference>
<dbReference type="InterPro" id="IPR052701">
    <property type="entry name" value="GAG_Ulvan_Degrading_Sulfatases"/>
</dbReference>
<keyword evidence="3" id="KW-0732">Signal</keyword>
<feature type="signal peptide" evidence="3">
    <location>
        <begin position="1"/>
        <end position="18"/>
    </location>
</feature>
<dbReference type="SUPFAM" id="SSF53649">
    <property type="entry name" value="Alkaline phosphatase-like"/>
    <property type="match status" value="1"/>
</dbReference>
<dbReference type="CDD" id="cd16143">
    <property type="entry name" value="ARS_like"/>
    <property type="match status" value="1"/>
</dbReference>
<keyword evidence="6" id="KW-1185">Reference proteome</keyword>
<evidence type="ECO:0000256" key="2">
    <source>
        <dbReference type="ARBA" id="ARBA00022801"/>
    </source>
</evidence>
<dbReference type="PANTHER" id="PTHR43751:SF6">
    <property type="entry name" value="N-ACETYLGALACTOSAMINE-6-O-SULFATASE"/>
    <property type="match status" value="1"/>
</dbReference>
<evidence type="ECO:0000259" key="4">
    <source>
        <dbReference type="Pfam" id="PF00884"/>
    </source>
</evidence>
<gene>
    <name evidence="5" type="ORF">WAE58_13850</name>
</gene>
<dbReference type="EMBL" id="JBBEUB010000004">
    <property type="protein sequence ID" value="MEJ2903523.1"/>
    <property type="molecule type" value="Genomic_DNA"/>
</dbReference>
<evidence type="ECO:0000256" key="3">
    <source>
        <dbReference type="SAM" id="SignalP"/>
    </source>
</evidence>
<name>A0ABU8NMN6_9SPHI</name>
<dbReference type="Proteomes" id="UP001378956">
    <property type="component" value="Unassembled WGS sequence"/>
</dbReference>
<comment type="similarity">
    <text evidence="1">Belongs to the sulfatase family.</text>
</comment>
<dbReference type="InterPro" id="IPR000917">
    <property type="entry name" value="Sulfatase_N"/>
</dbReference>
<dbReference type="InterPro" id="IPR017850">
    <property type="entry name" value="Alkaline_phosphatase_core_sf"/>
</dbReference>
<feature type="domain" description="Sulfatase N-terminal" evidence="4">
    <location>
        <begin position="24"/>
        <end position="397"/>
    </location>
</feature>
<accession>A0ABU8NMN6</accession>